<keyword evidence="1" id="KW-0812">Transmembrane</keyword>
<dbReference type="AlphaFoldDB" id="L1IYG2"/>
<accession>L1IYG2</accession>
<organism evidence="2">
    <name type="scientific">Guillardia theta (strain CCMP2712)</name>
    <name type="common">Cryptophyte</name>
    <dbReference type="NCBI Taxonomy" id="905079"/>
    <lineage>
        <taxon>Eukaryota</taxon>
        <taxon>Cryptophyceae</taxon>
        <taxon>Pyrenomonadales</taxon>
        <taxon>Geminigeraceae</taxon>
        <taxon>Guillardia</taxon>
    </lineage>
</organism>
<keyword evidence="1" id="KW-0472">Membrane</keyword>
<evidence type="ECO:0000313" key="4">
    <source>
        <dbReference type="Proteomes" id="UP000011087"/>
    </source>
</evidence>
<dbReference type="GeneID" id="17297536"/>
<reference evidence="2 4" key="1">
    <citation type="journal article" date="2012" name="Nature">
        <title>Algal genomes reveal evolutionary mosaicism and the fate of nucleomorphs.</title>
        <authorList>
            <consortium name="DOE Joint Genome Institute"/>
            <person name="Curtis B.A."/>
            <person name="Tanifuji G."/>
            <person name="Burki F."/>
            <person name="Gruber A."/>
            <person name="Irimia M."/>
            <person name="Maruyama S."/>
            <person name="Arias M.C."/>
            <person name="Ball S.G."/>
            <person name="Gile G.H."/>
            <person name="Hirakawa Y."/>
            <person name="Hopkins J.F."/>
            <person name="Kuo A."/>
            <person name="Rensing S.A."/>
            <person name="Schmutz J."/>
            <person name="Symeonidi A."/>
            <person name="Elias M."/>
            <person name="Eveleigh R.J."/>
            <person name="Herman E.K."/>
            <person name="Klute M.J."/>
            <person name="Nakayama T."/>
            <person name="Obornik M."/>
            <person name="Reyes-Prieto A."/>
            <person name="Armbrust E.V."/>
            <person name="Aves S.J."/>
            <person name="Beiko R.G."/>
            <person name="Coutinho P."/>
            <person name="Dacks J.B."/>
            <person name="Durnford D.G."/>
            <person name="Fast N.M."/>
            <person name="Green B.R."/>
            <person name="Grisdale C.J."/>
            <person name="Hempel F."/>
            <person name="Henrissat B."/>
            <person name="Hoppner M.P."/>
            <person name="Ishida K."/>
            <person name="Kim E."/>
            <person name="Koreny L."/>
            <person name="Kroth P.G."/>
            <person name="Liu Y."/>
            <person name="Malik S.B."/>
            <person name="Maier U.G."/>
            <person name="McRose D."/>
            <person name="Mock T."/>
            <person name="Neilson J.A."/>
            <person name="Onodera N.T."/>
            <person name="Poole A.M."/>
            <person name="Pritham E.J."/>
            <person name="Richards T.A."/>
            <person name="Rocap G."/>
            <person name="Roy S.W."/>
            <person name="Sarai C."/>
            <person name="Schaack S."/>
            <person name="Shirato S."/>
            <person name="Slamovits C.H."/>
            <person name="Spencer D.F."/>
            <person name="Suzuki S."/>
            <person name="Worden A.Z."/>
            <person name="Zauner S."/>
            <person name="Barry K."/>
            <person name="Bell C."/>
            <person name="Bharti A.K."/>
            <person name="Crow J.A."/>
            <person name="Grimwood J."/>
            <person name="Kramer R."/>
            <person name="Lindquist E."/>
            <person name="Lucas S."/>
            <person name="Salamov A."/>
            <person name="McFadden G.I."/>
            <person name="Lane C.E."/>
            <person name="Keeling P.J."/>
            <person name="Gray M.W."/>
            <person name="Grigoriev I.V."/>
            <person name="Archibald J.M."/>
        </authorList>
    </citation>
    <scope>NUCLEOTIDE SEQUENCE</scope>
    <source>
        <strain evidence="2 4">CCMP2712</strain>
    </source>
</reference>
<dbReference type="KEGG" id="gtt:GUITHDRAFT_113121"/>
<keyword evidence="4" id="KW-1185">Reference proteome</keyword>
<sequence>MFPHHTSQNKRSSRVVPQYSADIEQEMSLYCQDGGSELVMGYSANHHVDNSWIQRQPTDFPEDLPQDFPQDLPQEQEMNSFKSQRANSISQNSKFQKEAGGMSSYSNADDERPIGLCTFLGQFYSPINILRGIHRHLQDSDEYSPFFARPEVCDAYSRRERLMVLVNVVLVSLTNSAFLMTVQLPTEWYAKKMMGALLNPILKALMLTELLKRIFKAKADEGGCCMRCLRKSGNLLAVALWAISCFFGVTFIADAFYCKQYVFSQPQLVAQAMSSQMLAPAGSSKGTIIFVCESKTQMEAANFCAKLGGRLPLYNQSSEYQMATKIMNQHLPRFGIATFGLNAWAAGGQPGAGRLTCMTATWNSATTKPTLINNQNCSTLLQFGCLVDRAPSFAAELDNCRCTTETKTLVETLLIQYIINYFIGNLSSYIYSMLLAPVYFLLVGMGCCKFTKFLLDNLVLDWARSDASGRPAIRKEDEYLFFTLIVWSDAPRNMCCCGETPEQETCSEERYD</sequence>
<dbReference type="EnsemblProtists" id="EKX40860">
    <property type="protein sequence ID" value="EKX40860"/>
    <property type="gene ID" value="GUITHDRAFT_113121"/>
</dbReference>
<dbReference type="EMBL" id="JH993028">
    <property type="protein sequence ID" value="EKX40860.1"/>
    <property type="molecule type" value="Genomic_DNA"/>
</dbReference>
<dbReference type="PaxDb" id="55529-EKX40860"/>
<keyword evidence="1" id="KW-1133">Transmembrane helix</keyword>
<dbReference type="HOGENOM" id="CLU_532618_0_0_1"/>
<dbReference type="RefSeq" id="XP_005827840.1">
    <property type="nucleotide sequence ID" value="XM_005827783.1"/>
</dbReference>
<evidence type="ECO:0008006" key="5">
    <source>
        <dbReference type="Google" id="ProtNLM"/>
    </source>
</evidence>
<reference evidence="3" key="3">
    <citation type="submission" date="2015-06" db="UniProtKB">
        <authorList>
            <consortium name="EnsemblProtists"/>
        </authorList>
    </citation>
    <scope>IDENTIFICATION</scope>
</reference>
<dbReference type="Proteomes" id="UP000011087">
    <property type="component" value="Unassembled WGS sequence"/>
</dbReference>
<feature type="transmembrane region" description="Helical" evidence="1">
    <location>
        <begin position="429"/>
        <end position="448"/>
    </location>
</feature>
<evidence type="ECO:0000256" key="1">
    <source>
        <dbReference type="SAM" id="Phobius"/>
    </source>
</evidence>
<reference evidence="4" key="2">
    <citation type="submission" date="2012-11" db="EMBL/GenBank/DDBJ databases">
        <authorList>
            <person name="Kuo A."/>
            <person name="Curtis B.A."/>
            <person name="Tanifuji G."/>
            <person name="Burki F."/>
            <person name="Gruber A."/>
            <person name="Irimia M."/>
            <person name="Maruyama S."/>
            <person name="Arias M.C."/>
            <person name="Ball S.G."/>
            <person name="Gile G.H."/>
            <person name="Hirakawa Y."/>
            <person name="Hopkins J.F."/>
            <person name="Rensing S.A."/>
            <person name="Schmutz J."/>
            <person name="Symeonidi A."/>
            <person name="Elias M."/>
            <person name="Eveleigh R.J."/>
            <person name="Herman E.K."/>
            <person name="Klute M.J."/>
            <person name="Nakayama T."/>
            <person name="Obornik M."/>
            <person name="Reyes-Prieto A."/>
            <person name="Armbrust E.V."/>
            <person name="Aves S.J."/>
            <person name="Beiko R.G."/>
            <person name="Coutinho P."/>
            <person name="Dacks J.B."/>
            <person name="Durnford D.G."/>
            <person name="Fast N.M."/>
            <person name="Green B.R."/>
            <person name="Grisdale C."/>
            <person name="Hempe F."/>
            <person name="Henrissat B."/>
            <person name="Hoppner M.P."/>
            <person name="Ishida K.-I."/>
            <person name="Kim E."/>
            <person name="Koreny L."/>
            <person name="Kroth P.G."/>
            <person name="Liu Y."/>
            <person name="Malik S.-B."/>
            <person name="Maier U.G."/>
            <person name="McRose D."/>
            <person name="Mock T."/>
            <person name="Neilson J.A."/>
            <person name="Onodera N.T."/>
            <person name="Poole A.M."/>
            <person name="Pritham E.J."/>
            <person name="Richards T.A."/>
            <person name="Rocap G."/>
            <person name="Roy S.W."/>
            <person name="Sarai C."/>
            <person name="Schaack S."/>
            <person name="Shirato S."/>
            <person name="Slamovits C.H."/>
            <person name="Spencer D.F."/>
            <person name="Suzuki S."/>
            <person name="Worden A.Z."/>
            <person name="Zauner S."/>
            <person name="Barry K."/>
            <person name="Bell C."/>
            <person name="Bharti A.K."/>
            <person name="Crow J.A."/>
            <person name="Grimwood J."/>
            <person name="Kramer R."/>
            <person name="Lindquist E."/>
            <person name="Lucas S."/>
            <person name="Salamov A."/>
            <person name="McFadden G.I."/>
            <person name="Lane C.E."/>
            <person name="Keeling P.J."/>
            <person name="Gray M.W."/>
            <person name="Grigoriev I.V."/>
            <person name="Archibald J.M."/>
        </authorList>
    </citation>
    <scope>NUCLEOTIDE SEQUENCE</scope>
    <source>
        <strain evidence="4">CCMP2712</strain>
    </source>
</reference>
<feature type="transmembrane region" description="Helical" evidence="1">
    <location>
        <begin position="164"/>
        <end position="184"/>
    </location>
</feature>
<evidence type="ECO:0000313" key="2">
    <source>
        <dbReference type="EMBL" id="EKX40860.1"/>
    </source>
</evidence>
<gene>
    <name evidence="2" type="ORF">GUITHDRAFT_113121</name>
</gene>
<name>L1IYG2_GUITC</name>
<feature type="transmembrane region" description="Helical" evidence="1">
    <location>
        <begin position="235"/>
        <end position="257"/>
    </location>
</feature>
<dbReference type="SUPFAM" id="SSF56436">
    <property type="entry name" value="C-type lectin-like"/>
    <property type="match status" value="1"/>
</dbReference>
<protein>
    <recommendedName>
        <fullName evidence="5">C-type lectin domain-containing protein</fullName>
    </recommendedName>
</protein>
<proteinExistence type="predicted"/>
<dbReference type="InterPro" id="IPR016187">
    <property type="entry name" value="CTDL_fold"/>
</dbReference>
<evidence type="ECO:0000313" key="3">
    <source>
        <dbReference type="EnsemblProtists" id="EKX40860"/>
    </source>
</evidence>